<dbReference type="AlphaFoldDB" id="A0A8D2LD25"/>
<dbReference type="Proteomes" id="UP000694545">
    <property type="component" value="Unplaced"/>
</dbReference>
<name>A0A8D2LD25_VARKO</name>
<evidence type="ECO:0000313" key="1">
    <source>
        <dbReference type="Ensembl" id="ENSVKKP00000020474.1"/>
    </source>
</evidence>
<sequence length="43" mass="4782">MRVVVVFVLQRNYAGRVFFHSQSTCVLPAGGHCVNGGLDWRGF</sequence>
<reference evidence="1" key="1">
    <citation type="submission" date="2025-08" db="UniProtKB">
        <authorList>
            <consortium name="Ensembl"/>
        </authorList>
    </citation>
    <scope>IDENTIFICATION</scope>
</reference>
<keyword evidence="2" id="KW-1185">Reference proteome</keyword>
<protein>
    <submittedName>
        <fullName evidence="1">Uncharacterized protein</fullName>
    </submittedName>
</protein>
<evidence type="ECO:0000313" key="2">
    <source>
        <dbReference type="Proteomes" id="UP000694545"/>
    </source>
</evidence>
<accession>A0A8D2LD25</accession>
<dbReference type="Ensembl" id="ENSVKKT00000020980.1">
    <property type="protein sequence ID" value="ENSVKKP00000020474.1"/>
    <property type="gene ID" value="ENSVKKG00000013774.1"/>
</dbReference>
<proteinExistence type="predicted"/>
<reference evidence="1" key="2">
    <citation type="submission" date="2025-09" db="UniProtKB">
        <authorList>
            <consortium name="Ensembl"/>
        </authorList>
    </citation>
    <scope>IDENTIFICATION</scope>
</reference>
<organism evidence="1 2">
    <name type="scientific">Varanus komodoensis</name>
    <name type="common">Komodo dragon</name>
    <dbReference type="NCBI Taxonomy" id="61221"/>
    <lineage>
        <taxon>Eukaryota</taxon>
        <taxon>Metazoa</taxon>
        <taxon>Chordata</taxon>
        <taxon>Craniata</taxon>
        <taxon>Vertebrata</taxon>
        <taxon>Euteleostomi</taxon>
        <taxon>Lepidosauria</taxon>
        <taxon>Squamata</taxon>
        <taxon>Bifurcata</taxon>
        <taxon>Unidentata</taxon>
        <taxon>Episquamata</taxon>
        <taxon>Toxicofera</taxon>
        <taxon>Anguimorpha</taxon>
        <taxon>Paleoanguimorpha</taxon>
        <taxon>Varanoidea</taxon>
        <taxon>Varanidae</taxon>
        <taxon>Varanus</taxon>
    </lineage>
</organism>